<protein>
    <recommendedName>
        <fullName evidence="4">ZIP Zinc transporter</fullName>
    </recommendedName>
</protein>
<dbReference type="eggNOG" id="COG0428">
    <property type="taxonomic scope" value="Bacteria"/>
</dbReference>
<name>Q98QR9_MYCPU</name>
<dbReference type="AlphaFoldDB" id="Q98QR9"/>
<dbReference type="STRING" id="272635.gene:17576882"/>
<feature type="transmembrane region" description="Helical" evidence="1">
    <location>
        <begin position="154"/>
        <end position="174"/>
    </location>
</feature>
<feature type="transmembrane region" description="Helical" evidence="1">
    <location>
        <begin position="246"/>
        <end position="272"/>
    </location>
</feature>
<feature type="transmembrane region" description="Helical" evidence="1">
    <location>
        <begin position="99"/>
        <end position="119"/>
    </location>
</feature>
<accession>Q98QR9</accession>
<feature type="transmembrane region" description="Helical" evidence="1">
    <location>
        <begin position="219"/>
        <end position="240"/>
    </location>
</feature>
<gene>
    <name evidence="2" type="ordered locus">MYPU_2920</name>
</gene>
<dbReference type="KEGG" id="mpu:MYPU_2920"/>
<keyword evidence="1" id="KW-1133">Transmembrane helix</keyword>
<feature type="transmembrane region" description="Helical" evidence="1">
    <location>
        <begin position="186"/>
        <end position="207"/>
    </location>
</feature>
<keyword evidence="1" id="KW-0472">Membrane</keyword>
<feature type="transmembrane region" description="Helical" evidence="1">
    <location>
        <begin position="52"/>
        <end position="71"/>
    </location>
</feature>
<feature type="transmembrane region" description="Helical" evidence="1">
    <location>
        <begin position="15"/>
        <end position="40"/>
    </location>
</feature>
<sequence length="330" mass="36944">MFPYKANDFGGNINLAIFINLIIYSIILLISPIILVFLVSLVRPKIKKQNNILLYSFSSAMLLILGTVGFIKEGYSEIEIALHSSQSYLTNGSITKEQFLIAAIIGSGALVGLMSVFILRAFFSRFFKEVHVDHTEHSHSDHIINFSDIDNPKAAWLAILLLLSHRTIDGFVLGATVSRITQGDKINIGLIVTFNLHILIEILIVYYRQVQYGQNTKKAMLYNFISVLILIPIMTIGAFINRFLSQIWWLLPFIYASGGTIIAFVAVIELVPEFIHLRNDSKKTWYFTLISFGCGIIFTLVILSFHSHSSNVEIGSGGGGILESHLFKLL</sequence>
<organism evidence="3">
    <name type="scientific">Mycoplasmopsis pulmonis (strain UAB CTIP)</name>
    <name type="common">Mycoplasma pulmonis</name>
    <dbReference type="NCBI Taxonomy" id="272635"/>
    <lineage>
        <taxon>Bacteria</taxon>
        <taxon>Bacillati</taxon>
        <taxon>Mycoplasmatota</taxon>
        <taxon>Mycoplasmoidales</taxon>
        <taxon>Metamycoplasmataceae</taxon>
        <taxon>Mycoplasmopsis</taxon>
    </lineage>
</organism>
<dbReference type="Proteomes" id="UP000000528">
    <property type="component" value="Chromosome"/>
</dbReference>
<evidence type="ECO:0000313" key="2">
    <source>
        <dbReference type="EMBL" id="CAC13465.1"/>
    </source>
</evidence>
<evidence type="ECO:0000256" key="1">
    <source>
        <dbReference type="SAM" id="Phobius"/>
    </source>
</evidence>
<keyword evidence="3" id="KW-1185">Reference proteome</keyword>
<dbReference type="RefSeq" id="WP_010925096.1">
    <property type="nucleotide sequence ID" value="NC_002771.1"/>
</dbReference>
<dbReference type="EMBL" id="AL445564">
    <property type="protein sequence ID" value="CAC13465.1"/>
    <property type="molecule type" value="Genomic_DNA"/>
</dbReference>
<reference evidence="2 3" key="1">
    <citation type="journal article" date="2001" name="Nucleic Acids Res.">
        <title>The complete genome sequence of the murine respiratory pathogen Mycoplasma pulmonis.</title>
        <authorList>
            <person name="Chambaud I."/>
            <person name="Heilig R."/>
            <person name="Ferris S."/>
            <person name="Barbe V."/>
            <person name="Samson D."/>
            <person name="Galisson F."/>
            <person name="Moszer I."/>
            <person name="Dybvig K."/>
            <person name="Wroblewski H."/>
            <person name="Viari A."/>
            <person name="Rocha E.P.C."/>
            <person name="Blanchard A."/>
        </authorList>
    </citation>
    <scope>NUCLEOTIDE SEQUENCE [LARGE SCALE GENOMIC DNA]</scope>
    <source>
        <strain evidence="2 3">UAB CTIP</strain>
    </source>
</reference>
<dbReference type="HOGENOM" id="CLU_065559_0_0_14"/>
<feature type="transmembrane region" description="Helical" evidence="1">
    <location>
        <begin position="284"/>
        <end position="305"/>
    </location>
</feature>
<dbReference type="PIR" id="D90548">
    <property type="entry name" value="D90548"/>
</dbReference>
<evidence type="ECO:0000313" key="3">
    <source>
        <dbReference type="Proteomes" id="UP000000528"/>
    </source>
</evidence>
<proteinExistence type="predicted"/>
<keyword evidence="1" id="KW-0812">Transmembrane</keyword>
<dbReference type="BioCyc" id="MPUL272635:G1GT6-293-MONOMER"/>
<evidence type="ECO:0008006" key="4">
    <source>
        <dbReference type="Google" id="ProtNLM"/>
    </source>
</evidence>